<dbReference type="PRINTS" id="PR00033">
    <property type="entry name" value="HTHASNC"/>
</dbReference>
<organism evidence="2 3">
    <name type="scientific">Candidatus Desulfatibia vada</name>
    <dbReference type="NCBI Taxonomy" id="2841696"/>
    <lineage>
        <taxon>Bacteria</taxon>
        <taxon>Pseudomonadati</taxon>
        <taxon>Thermodesulfobacteriota</taxon>
        <taxon>Desulfobacteria</taxon>
        <taxon>Desulfobacterales</taxon>
        <taxon>Desulfobacterales incertae sedis</taxon>
        <taxon>Candidatus Desulfatibia</taxon>
    </lineage>
</organism>
<proteinExistence type="predicted"/>
<name>A0A8J6P1H0_9BACT</name>
<feature type="domain" description="HTH arsR-type" evidence="1">
    <location>
        <begin position="1"/>
        <end position="63"/>
    </location>
</feature>
<dbReference type="GO" id="GO:0003700">
    <property type="term" value="F:DNA-binding transcription factor activity"/>
    <property type="evidence" value="ECO:0007669"/>
    <property type="project" value="InterPro"/>
</dbReference>
<dbReference type="InterPro" id="IPR036388">
    <property type="entry name" value="WH-like_DNA-bd_sf"/>
</dbReference>
<dbReference type="GO" id="GO:0043565">
    <property type="term" value="F:sequence-specific DNA binding"/>
    <property type="evidence" value="ECO:0007669"/>
    <property type="project" value="InterPro"/>
</dbReference>
<evidence type="ECO:0000313" key="2">
    <source>
        <dbReference type="EMBL" id="MBC8431996.1"/>
    </source>
</evidence>
<dbReference type="InterPro" id="IPR001845">
    <property type="entry name" value="HTH_ArsR_DNA-bd_dom"/>
</dbReference>
<gene>
    <name evidence="2" type="ORF">H8D96_08755</name>
</gene>
<dbReference type="Pfam" id="PF13412">
    <property type="entry name" value="HTH_24"/>
    <property type="match status" value="1"/>
</dbReference>
<dbReference type="Proteomes" id="UP000605201">
    <property type="component" value="Unassembled WGS sequence"/>
</dbReference>
<dbReference type="Gene3D" id="1.10.10.10">
    <property type="entry name" value="Winged helix-like DNA-binding domain superfamily/Winged helix DNA-binding domain"/>
    <property type="match status" value="1"/>
</dbReference>
<evidence type="ECO:0000259" key="1">
    <source>
        <dbReference type="PROSITE" id="PS50987"/>
    </source>
</evidence>
<reference evidence="2 3" key="1">
    <citation type="submission" date="2020-08" db="EMBL/GenBank/DDBJ databases">
        <title>Bridging the membrane lipid divide: bacteria of the FCB group superphylum have the potential to synthesize archaeal ether lipids.</title>
        <authorList>
            <person name="Villanueva L."/>
            <person name="Von Meijenfeldt F.A.B."/>
            <person name="Westbye A.B."/>
            <person name="Yadav S."/>
            <person name="Hopmans E.C."/>
            <person name="Dutilh B.E."/>
            <person name="Sinninghe Damste J.S."/>
        </authorList>
    </citation>
    <scope>NUCLEOTIDE SEQUENCE [LARGE SCALE GENOMIC DNA]</scope>
    <source>
        <strain evidence="2">NIOZ-UU17</strain>
    </source>
</reference>
<dbReference type="InterPro" id="IPR036390">
    <property type="entry name" value="WH_DNA-bd_sf"/>
</dbReference>
<protein>
    <submittedName>
        <fullName evidence="2">Winged helix-turn-helix domain-containing protein</fullName>
    </submittedName>
</protein>
<accession>A0A8J6P1H0</accession>
<dbReference type="EMBL" id="JACNIG010000197">
    <property type="protein sequence ID" value="MBC8431996.1"/>
    <property type="molecule type" value="Genomic_DNA"/>
</dbReference>
<dbReference type="InterPro" id="IPR000485">
    <property type="entry name" value="AsnC-type_HTH_dom"/>
</dbReference>
<comment type="caution">
    <text evidence="2">The sequence shown here is derived from an EMBL/GenBank/DDBJ whole genome shotgun (WGS) entry which is preliminary data.</text>
</comment>
<dbReference type="PROSITE" id="PS50987">
    <property type="entry name" value="HTH_ARSR_2"/>
    <property type="match status" value="1"/>
</dbReference>
<sequence length="63" mass="7000">MGEKLGENRLKIISLMKEDSKISIPEIADKVGISTTSIEKNIGYLKKQGIVRRIGPAKGRYRA</sequence>
<dbReference type="SUPFAM" id="SSF46785">
    <property type="entry name" value="Winged helix' DNA-binding domain"/>
    <property type="match status" value="1"/>
</dbReference>
<dbReference type="AlphaFoldDB" id="A0A8J6P1H0"/>
<evidence type="ECO:0000313" key="3">
    <source>
        <dbReference type="Proteomes" id="UP000605201"/>
    </source>
</evidence>